<dbReference type="Proteomes" id="UP000367750">
    <property type="component" value="Unassembled WGS sequence"/>
</dbReference>
<dbReference type="PRINTS" id="PR00032">
    <property type="entry name" value="HTHARAC"/>
</dbReference>
<dbReference type="PROSITE" id="PS01124">
    <property type="entry name" value="HTH_ARAC_FAMILY_2"/>
    <property type="match status" value="1"/>
</dbReference>
<evidence type="ECO:0000256" key="9">
    <source>
        <dbReference type="SAM" id="MobiDB-lite"/>
    </source>
</evidence>
<dbReference type="Gene3D" id="1.10.10.60">
    <property type="entry name" value="Homeodomain-like"/>
    <property type="match status" value="2"/>
</dbReference>
<protein>
    <submittedName>
        <fullName evidence="12">Response regulator transcription factor</fullName>
    </submittedName>
</protein>
<dbReference type="InterPro" id="IPR011006">
    <property type="entry name" value="CheY-like_superfamily"/>
</dbReference>
<evidence type="ECO:0000256" key="7">
    <source>
        <dbReference type="ARBA" id="ARBA00023163"/>
    </source>
</evidence>
<dbReference type="PROSITE" id="PS50110">
    <property type="entry name" value="RESPONSE_REGULATORY"/>
    <property type="match status" value="1"/>
</dbReference>
<keyword evidence="4" id="KW-0902">Two-component regulatory system</keyword>
<evidence type="ECO:0000256" key="1">
    <source>
        <dbReference type="ARBA" id="ARBA00004496"/>
    </source>
</evidence>
<dbReference type="SUPFAM" id="SSF52172">
    <property type="entry name" value="CheY-like"/>
    <property type="match status" value="1"/>
</dbReference>
<evidence type="ECO:0000256" key="3">
    <source>
        <dbReference type="ARBA" id="ARBA00022553"/>
    </source>
</evidence>
<keyword evidence="6" id="KW-0238">DNA-binding</keyword>
<comment type="caution">
    <text evidence="12">The sequence shown here is derived from an EMBL/GenBank/DDBJ whole genome shotgun (WGS) entry which is preliminary data.</text>
</comment>
<feature type="domain" description="HTH araC/xylS-type" evidence="10">
    <location>
        <begin position="455"/>
        <end position="552"/>
    </location>
</feature>
<dbReference type="InterPro" id="IPR020449">
    <property type="entry name" value="Tscrpt_reg_AraC-type_HTH"/>
</dbReference>
<accession>A0A5J5G555</accession>
<dbReference type="PANTHER" id="PTHR42713:SF3">
    <property type="entry name" value="TRANSCRIPTIONAL REGULATORY PROTEIN HPTR"/>
    <property type="match status" value="1"/>
</dbReference>
<sequence length="553" mass="62453">MRRSMRCTAKYTDRHRNSTAGSLNSATNRARHHPPDQRRRGNPMIKVLIVDDEPKLREGLRLLIPWEELGYTVVATASSGIEGLKQYQLFAPELIIADIRMPGMDGLRMLSELRQGGEECHVLILSGHADFEYAKQAITHRADGYLLKPVDEDELIDYLNKLRETIQNEALLKEQSGPDRDTLLYQLLQPGGSREAADEAAVLLGVAGRETEVVLIELKRPLKKEEERQEREERARQALQRRWSDPERGLFFVYPPYLGLLLTEPLQDQEARAALWGELERIMLKENLEFFAAAGGAVSGAGLSVRSCAAARELLGVRFFGAKGELLSGDSSSWPLPSVHPGEASLRDEEHRLLLAVESGSAGTIEDTVTSLLGRLAADKQEERTVKDQLMRIVSGISARLESAYPESRPMIEENQPALSQAYTADYLSEFRERLIAYLERVAEGLTAGRGDELKRILDLIQRRYSENLKLGTLADMFNYNSAYLGKMFKNYTGEHFNTYLDKVRIENAKQFLAQGMKVYEVAERVGYVNPDYFNAKFRKYVGMSPTAYRKEC</sequence>
<reference evidence="12 13" key="1">
    <citation type="submission" date="2019-09" db="EMBL/GenBank/DDBJ databases">
        <title>Bacillus ochoae sp. nov., Paenibacillus whitsoniae sp. nov., Paenibacillus spiritus sp. nov. Isolated from the Mars Exploration Rover during spacecraft assembly.</title>
        <authorList>
            <person name="Seuylemezian A."/>
            <person name="Vaishampayan P."/>
        </authorList>
    </citation>
    <scope>NUCLEOTIDE SEQUENCE [LARGE SCALE GENOMIC DNA]</scope>
    <source>
        <strain evidence="12 13">MER_111</strain>
    </source>
</reference>
<feature type="modified residue" description="4-aspartylphosphate" evidence="8">
    <location>
        <position position="98"/>
    </location>
</feature>
<evidence type="ECO:0000313" key="12">
    <source>
        <dbReference type="EMBL" id="KAA9002088.1"/>
    </source>
</evidence>
<gene>
    <name evidence="12" type="ORF">F4V43_13590</name>
</gene>
<evidence type="ECO:0000256" key="2">
    <source>
        <dbReference type="ARBA" id="ARBA00022490"/>
    </source>
</evidence>
<evidence type="ECO:0000256" key="4">
    <source>
        <dbReference type="ARBA" id="ARBA00023012"/>
    </source>
</evidence>
<dbReference type="InterPro" id="IPR018060">
    <property type="entry name" value="HTH_AraC"/>
</dbReference>
<evidence type="ECO:0000313" key="13">
    <source>
        <dbReference type="Proteomes" id="UP000367750"/>
    </source>
</evidence>
<dbReference type="SMART" id="SM00342">
    <property type="entry name" value="HTH_ARAC"/>
    <property type="match status" value="1"/>
</dbReference>
<dbReference type="GO" id="GO:0005737">
    <property type="term" value="C:cytoplasm"/>
    <property type="evidence" value="ECO:0007669"/>
    <property type="project" value="UniProtKB-SubCell"/>
</dbReference>
<dbReference type="AlphaFoldDB" id="A0A5J5G555"/>
<dbReference type="PROSITE" id="PS00041">
    <property type="entry name" value="HTH_ARAC_FAMILY_1"/>
    <property type="match status" value="1"/>
</dbReference>
<dbReference type="InterPro" id="IPR001789">
    <property type="entry name" value="Sig_transdc_resp-reg_receiver"/>
</dbReference>
<keyword evidence="3 8" id="KW-0597">Phosphoprotein</keyword>
<comment type="subcellular location">
    <subcellularLocation>
        <location evidence="1">Cytoplasm</location>
    </subcellularLocation>
</comment>
<dbReference type="InterPro" id="IPR018062">
    <property type="entry name" value="HTH_AraC-typ_CS"/>
</dbReference>
<dbReference type="SUPFAM" id="SSF46689">
    <property type="entry name" value="Homeodomain-like"/>
    <property type="match status" value="2"/>
</dbReference>
<evidence type="ECO:0000256" key="8">
    <source>
        <dbReference type="PROSITE-ProRule" id="PRU00169"/>
    </source>
</evidence>
<keyword evidence="5" id="KW-0805">Transcription regulation</keyword>
<dbReference type="SMART" id="SM00448">
    <property type="entry name" value="REC"/>
    <property type="match status" value="1"/>
</dbReference>
<evidence type="ECO:0000259" key="11">
    <source>
        <dbReference type="PROSITE" id="PS50110"/>
    </source>
</evidence>
<evidence type="ECO:0000259" key="10">
    <source>
        <dbReference type="PROSITE" id="PS01124"/>
    </source>
</evidence>
<dbReference type="Gene3D" id="3.40.50.2300">
    <property type="match status" value="1"/>
</dbReference>
<dbReference type="Pfam" id="PF00072">
    <property type="entry name" value="Response_reg"/>
    <property type="match status" value="1"/>
</dbReference>
<dbReference type="InterPro" id="IPR051552">
    <property type="entry name" value="HptR"/>
</dbReference>
<evidence type="ECO:0000256" key="6">
    <source>
        <dbReference type="ARBA" id="ARBA00023125"/>
    </source>
</evidence>
<dbReference type="Pfam" id="PF12833">
    <property type="entry name" value="HTH_18"/>
    <property type="match status" value="1"/>
</dbReference>
<keyword evidence="7" id="KW-0804">Transcription</keyword>
<dbReference type="EMBL" id="VYKK01000018">
    <property type="protein sequence ID" value="KAA9002088.1"/>
    <property type="molecule type" value="Genomic_DNA"/>
</dbReference>
<dbReference type="PANTHER" id="PTHR42713">
    <property type="entry name" value="HISTIDINE KINASE-RELATED"/>
    <property type="match status" value="1"/>
</dbReference>
<dbReference type="InterPro" id="IPR009057">
    <property type="entry name" value="Homeodomain-like_sf"/>
</dbReference>
<feature type="compositionally biased region" description="Polar residues" evidence="9">
    <location>
        <begin position="18"/>
        <end position="28"/>
    </location>
</feature>
<keyword evidence="13" id="KW-1185">Reference proteome</keyword>
<feature type="region of interest" description="Disordered" evidence="9">
    <location>
        <begin position="1"/>
        <end position="43"/>
    </location>
</feature>
<dbReference type="OrthoDB" id="342399at2"/>
<feature type="domain" description="Response regulatory" evidence="11">
    <location>
        <begin position="46"/>
        <end position="163"/>
    </location>
</feature>
<name>A0A5J5G555_9BACL</name>
<organism evidence="12 13">
    <name type="scientific">Paenibacillus spiritus</name>
    <dbReference type="NCBI Taxonomy" id="2496557"/>
    <lineage>
        <taxon>Bacteria</taxon>
        <taxon>Bacillati</taxon>
        <taxon>Bacillota</taxon>
        <taxon>Bacilli</taxon>
        <taxon>Bacillales</taxon>
        <taxon>Paenibacillaceae</taxon>
        <taxon>Paenibacillus</taxon>
    </lineage>
</organism>
<evidence type="ECO:0000256" key="5">
    <source>
        <dbReference type="ARBA" id="ARBA00023015"/>
    </source>
</evidence>
<dbReference type="CDD" id="cd17536">
    <property type="entry name" value="REC_YesN-like"/>
    <property type="match status" value="1"/>
</dbReference>
<dbReference type="GO" id="GO:0003700">
    <property type="term" value="F:DNA-binding transcription factor activity"/>
    <property type="evidence" value="ECO:0007669"/>
    <property type="project" value="InterPro"/>
</dbReference>
<keyword evidence="2" id="KW-0963">Cytoplasm</keyword>
<dbReference type="GO" id="GO:0000160">
    <property type="term" value="P:phosphorelay signal transduction system"/>
    <property type="evidence" value="ECO:0007669"/>
    <property type="project" value="UniProtKB-KW"/>
</dbReference>
<dbReference type="GO" id="GO:0043565">
    <property type="term" value="F:sequence-specific DNA binding"/>
    <property type="evidence" value="ECO:0007669"/>
    <property type="project" value="InterPro"/>
</dbReference>
<proteinExistence type="predicted"/>